<dbReference type="STRING" id="123214.PERMA_1339"/>
<dbReference type="PANTHER" id="PTHR34817:SF2">
    <property type="entry name" value="NUCLEOTIDYLTRANSFERASE"/>
    <property type="match status" value="1"/>
</dbReference>
<dbReference type="SUPFAM" id="SSF81301">
    <property type="entry name" value="Nucleotidyltransferase"/>
    <property type="match status" value="1"/>
</dbReference>
<evidence type="ECO:0000313" key="1">
    <source>
        <dbReference type="EMBL" id="ACO03574.1"/>
    </source>
</evidence>
<dbReference type="Proteomes" id="UP000001366">
    <property type="component" value="Chromosome"/>
</dbReference>
<dbReference type="PaxDb" id="123214-PERMA_1339"/>
<dbReference type="eggNOG" id="COG3541">
    <property type="taxonomic scope" value="Bacteria"/>
</dbReference>
<evidence type="ECO:0000313" key="2">
    <source>
        <dbReference type="Proteomes" id="UP000001366"/>
    </source>
</evidence>
<accession>C0QR12</accession>
<dbReference type="Pfam" id="PF10127">
    <property type="entry name" value="RlaP"/>
    <property type="match status" value="1"/>
</dbReference>
<protein>
    <submittedName>
        <fullName evidence="1">YcgL</fullName>
    </submittedName>
</protein>
<dbReference type="InterPro" id="IPR018775">
    <property type="entry name" value="RlaP"/>
</dbReference>
<dbReference type="HOGENOM" id="CLU_084690_0_0_0"/>
<reference evidence="1 2" key="1">
    <citation type="journal article" date="2009" name="J. Bacteriol.">
        <title>Complete and draft genome sequences of six members of the Aquificales.</title>
        <authorList>
            <person name="Reysenbach A.L."/>
            <person name="Hamamura N."/>
            <person name="Podar M."/>
            <person name="Griffiths E."/>
            <person name="Ferreira S."/>
            <person name="Hochstein R."/>
            <person name="Heidelberg J."/>
            <person name="Johnson J."/>
            <person name="Mead D."/>
            <person name="Pohorille A."/>
            <person name="Sarmiento M."/>
            <person name="Schweighofer K."/>
            <person name="Seshadri R."/>
            <person name="Voytek M.A."/>
        </authorList>
    </citation>
    <scope>NUCLEOTIDE SEQUENCE [LARGE SCALE GENOMIC DNA]</scope>
    <source>
        <strain evidence="2">DSM 14350 / EX-H1</strain>
    </source>
</reference>
<dbReference type="OrthoDB" id="9796845at2"/>
<organism evidence="1 2">
    <name type="scientific">Persephonella marina (strain DSM 14350 / EX-H1)</name>
    <dbReference type="NCBI Taxonomy" id="123214"/>
    <lineage>
        <taxon>Bacteria</taxon>
        <taxon>Pseudomonadati</taxon>
        <taxon>Aquificota</taxon>
        <taxon>Aquificia</taxon>
        <taxon>Aquificales</taxon>
        <taxon>Hydrogenothermaceae</taxon>
        <taxon>Persephonella</taxon>
    </lineage>
</organism>
<dbReference type="InterPro" id="IPR043519">
    <property type="entry name" value="NT_sf"/>
</dbReference>
<sequence length="262" mass="31920">MQDLIRQKLKNIEKNHNIKILYACESGSRAWGFESPDSDYDIRFIYVEKLDYYLSIEQKRDTIEIIDGELDFVGWELKKALFLLRKSNPSLIEWLNSPRVYLKDEEFYKKIKKLMEKSFNPKSLMYHYFHMAKSNYREYLKGDLVKVKKYFYVLRPIFALNWIQDKKRIPPIEFEILLNGVHISDKVKLEILKLLKEKKNTKELDLRPKIKILNEFIEKNIDYYEKFLKEFDFRTNLPEVYGYNFLLRRMIFKYDTEICNPK</sequence>
<keyword evidence="2" id="KW-1185">Reference proteome</keyword>
<dbReference type="RefSeq" id="WP_012675813.1">
    <property type="nucleotide sequence ID" value="NC_012440.1"/>
</dbReference>
<dbReference type="PANTHER" id="PTHR34817">
    <property type="entry name" value="NUCLEOTIDYLTRANSFERASE"/>
    <property type="match status" value="1"/>
</dbReference>
<gene>
    <name evidence="1" type="ordered locus">PERMA_1339</name>
</gene>
<name>C0QR12_PERMH</name>
<dbReference type="KEGG" id="pmx:PERMA_1339"/>
<dbReference type="EMBL" id="CP001230">
    <property type="protein sequence ID" value="ACO03574.1"/>
    <property type="molecule type" value="Genomic_DNA"/>
</dbReference>
<dbReference type="AlphaFoldDB" id="C0QR12"/>
<proteinExistence type="predicted"/>